<dbReference type="GO" id="GO:0005634">
    <property type="term" value="C:nucleus"/>
    <property type="evidence" value="ECO:0007669"/>
    <property type="project" value="TreeGrafter"/>
</dbReference>
<dbReference type="PANTHER" id="PTHR45626">
    <property type="entry name" value="TRANSCRIPTION TERMINATION FACTOR 2-RELATED"/>
    <property type="match status" value="1"/>
</dbReference>
<keyword evidence="7" id="KW-1185">Reference proteome</keyword>
<dbReference type="Proteomes" id="UP000316621">
    <property type="component" value="Chromosome 7"/>
</dbReference>
<evidence type="ECO:0000259" key="5">
    <source>
        <dbReference type="Pfam" id="PF00176"/>
    </source>
</evidence>
<dbReference type="GO" id="GO:0016787">
    <property type="term" value="F:hydrolase activity"/>
    <property type="evidence" value="ECO:0007669"/>
    <property type="project" value="UniProtKB-KW"/>
</dbReference>
<accession>A0A4Y7K7A3</accession>
<dbReference type="STRING" id="3469.A0A4Y7K7A3"/>
<dbReference type="GO" id="GO:0004386">
    <property type="term" value="F:helicase activity"/>
    <property type="evidence" value="ECO:0007669"/>
    <property type="project" value="UniProtKB-KW"/>
</dbReference>
<dbReference type="EMBL" id="CM010721">
    <property type="protein sequence ID" value="RZC68797.1"/>
    <property type="molecule type" value="Genomic_DNA"/>
</dbReference>
<dbReference type="OrthoDB" id="448448at2759"/>
<dbReference type="InterPro" id="IPR000330">
    <property type="entry name" value="SNF2_N"/>
</dbReference>
<evidence type="ECO:0000313" key="6">
    <source>
        <dbReference type="EMBL" id="RZC68797.1"/>
    </source>
</evidence>
<keyword evidence="4" id="KW-0067">ATP-binding</keyword>
<proteinExistence type="predicted"/>
<feature type="domain" description="SNF2 N-terminal" evidence="5">
    <location>
        <begin position="2"/>
        <end position="128"/>
    </location>
</feature>
<evidence type="ECO:0000256" key="1">
    <source>
        <dbReference type="ARBA" id="ARBA00022741"/>
    </source>
</evidence>
<dbReference type="GO" id="GO:0006281">
    <property type="term" value="P:DNA repair"/>
    <property type="evidence" value="ECO:0007669"/>
    <property type="project" value="TreeGrafter"/>
</dbReference>
<keyword evidence="1" id="KW-0547">Nucleotide-binding</keyword>
<dbReference type="InterPro" id="IPR050628">
    <property type="entry name" value="SNF2_RAD54_helicase_TF"/>
</dbReference>
<keyword evidence="2" id="KW-0378">Hydrolase</keyword>
<dbReference type="Pfam" id="PF00176">
    <property type="entry name" value="SNF2-rel_dom"/>
    <property type="match status" value="1"/>
</dbReference>
<dbReference type="GO" id="GO:0005524">
    <property type="term" value="F:ATP binding"/>
    <property type="evidence" value="ECO:0007669"/>
    <property type="project" value="UniProtKB-KW"/>
</dbReference>
<evidence type="ECO:0000256" key="4">
    <source>
        <dbReference type="ARBA" id="ARBA00022840"/>
    </source>
</evidence>
<dbReference type="AlphaFoldDB" id="A0A4Y7K7A3"/>
<dbReference type="Gramene" id="RZC68797">
    <property type="protein sequence ID" value="RZC68797"/>
    <property type="gene ID" value="C5167_031965"/>
</dbReference>
<sequence length="146" mass="16680">MPIVSSSIDLHFAMAFLGFYPFSVNYHWQSLVQNPLNRGKVGLSHIPDLVTNISLRRLKADCLVKLPPKAVETVFLELSDEERVKYDQKELDSKEVVQTYIRHGHALQNCLCPSTLKMYPKTQNCCRSCSGNYEKITLIVKLQLKP</sequence>
<dbReference type="PANTHER" id="PTHR45626:SF17">
    <property type="entry name" value="HELICASE-LIKE TRANSCRIPTION FACTOR"/>
    <property type="match status" value="1"/>
</dbReference>
<evidence type="ECO:0000313" key="7">
    <source>
        <dbReference type="Proteomes" id="UP000316621"/>
    </source>
</evidence>
<keyword evidence="3" id="KW-0347">Helicase</keyword>
<evidence type="ECO:0000256" key="2">
    <source>
        <dbReference type="ARBA" id="ARBA00022801"/>
    </source>
</evidence>
<reference evidence="6 7" key="1">
    <citation type="journal article" date="2018" name="Science">
        <title>The opium poppy genome and morphinan production.</title>
        <authorList>
            <person name="Guo L."/>
            <person name="Winzer T."/>
            <person name="Yang X."/>
            <person name="Li Y."/>
            <person name="Ning Z."/>
            <person name="He Z."/>
            <person name="Teodor R."/>
            <person name="Lu Y."/>
            <person name="Bowser T.A."/>
            <person name="Graham I.A."/>
            <person name="Ye K."/>
        </authorList>
    </citation>
    <scope>NUCLEOTIDE SEQUENCE [LARGE SCALE GENOMIC DNA]</scope>
    <source>
        <strain evidence="7">cv. HN1</strain>
        <tissue evidence="6">Leaves</tissue>
    </source>
</reference>
<name>A0A4Y7K7A3_PAPSO</name>
<protein>
    <recommendedName>
        <fullName evidence="5">SNF2 N-terminal domain-containing protein</fullName>
    </recommendedName>
</protein>
<dbReference type="GO" id="GO:0008094">
    <property type="term" value="F:ATP-dependent activity, acting on DNA"/>
    <property type="evidence" value="ECO:0007669"/>
    <property type="project" value="TreeGrafter"/>
</dbReference>
<evidence type="ECO:0000256" key="3">
    <source>
        <dbReference type="ARBA" id="ARBA00022806"/>
    </source>
</evidence>
<gene>
    <name evidence="6" type="ORF">C5167_031965</name>
</gene>
<organism evidence="6 7">
    <name type="scientific">Papaver somniferum</name>
    <name type="common">Opium poppy</name>
    <dbReference type="NCBI Taxonomy" id="3469"/>
    <lineage>
        <taxon>Eukaryota</taxon>
        <taxon>Viridiplantae</taxon>
        <taxon>Streptophyta</taxon>
        <taxon>Embryophyta</taxon>
        <taxon>Tracheophyta</taxon>
        <taxon>Spermatophyta</taxon>
        <taxon>Magnoliopsida</taxon>
        <taxon>Ranunculales</taxon>
        <taxon>Papaveraceae</taxon>
        <taxon>Papaveroideae</taxon>
        <taxon>Papaver</taxon>
    </lineage>
</organism>